<dbReference type="RefSeq" id="WP_182155937.1">
    <property type="nucleotide sequence ID" value="NZ_JACEZU010000011.1"/>
</dbReference>
<organism evidence="1 2">
    <name type="scientific">Rugamonas apoptosis</name>
    <dbReference type="NCBI Taxonomy" id="2758570"/>
    <lineage>
        <taxon>Bacteria</taxon>
        <taxon>Pseudomonadati</taxon>
        <taxon>Pseudomonadota</taxon>
        <taxon>Betaproteobacteria</taxon>
        <taxon>Burkholderiales</taxon>
        <taxon>Oxalobacteraceae</taxon>
        <taxon>Telluria group</taxon>
        <taxon>Rugamonas</taxon>
    </lineage>
</organism>
<name>A0A7W2FCV3_9BURK</name>
<dbReference type="Proteomes" id="UP000573499">
    <property type="component" value="Unassembled WGS sequence"/>
</dbReference>
<evidence type="ECO:0000313" key="1">
    <source>
        <dbReference type="EMBL" id="MBA5689395.1"/>
    </source>
</evidence>
<gene>
    <name evidence="1" type="ORF">H3H39_20330</name>
</gene>
<keyword evidence="2" id="KW-1185">Reference proteome</keyword>
<reference evidence="1 2" key="1">
    <citation type="submission" date="2020-07" db="EMBL/GenBank/DDBJ databases">
        <title>Novel species isolated from subtropical streams in China.</title>
        <authorList>
            <person name="Lu H."/>
        </authorList>
    </citation>
    <scope>NUCLEOTIDE SEQUENCE [LARGE SCALE GENOMIC DNA]</scope>
    <source>
        <strain evidence="1 2">LX47W</strain>
    </source>
</reference>
<dbReference type="AlphaFoldDB" id="A0A7W2FCV3"/>
<evidence type="ECO:0000313" key="2">
    <source>
        <dbReference type="Proteomes" id="UP000573499"/>
    </source>
</evidence>
<dbReference type="EMBL" id="JACEZU010000011">
    <property type="protein sequence ID" value="MBA5689395.1"/>
    <property type="molecule type" value="Genomic_DNA"/>
</dbReference>
<protein>
    <submittedName>
        <fullName evidence="1">DUF2971 domain-containing protein</fullName>
    </submittedName>
</protein>
<accession>A0A7W2FCV3</accession>
<comment type="caution">
    <text evidence="1">The sequence shown here is derived from an EMBL/GenBank/DDBJ whole genome shotgun (WGS) entry which is preliminary data.</text>
</comment>
<sequence>MGIKEDTWKNRIAERSDLSTCVVHLTRVENNKNVKDEKLSLAILLIKILNDRKIIASTTTSGFIVGKTPAVCFQDAPLTGIAQNILYEQKYKKQNPDSKVRYNGAGVMFPKPYAFEKGARPVVYEPTTAAKKILPESEYWRIVNLELGKTDNFIDWTHEREWRHPQDFNFDIEEAIVLLPNFKQYQLFMKECKKQKLDYPERLKGVINMGAVAY</sequence>
<proteinExistence type="predicted"/>